<evidence type="ECO:0000313" key="2">
    <source>
        <dbReference type="EMBL" id="ABL87795.1"/>
    </source>
</evidence>
<evidence type="ECO:0000256" key="1">
    <source>
        <dbReference type="SAM" id="Phobius"/>
    </source>
</evidence>
<gene>
    <name evidence="2" type="ordered locus">Pisl_0617</name>
</gene>
<accession>A1RS63</accession>
<keyword evidence="1" id="KW-0812">Transmembrane</keyword>
<keyword evidence="1" id="KW-1133">Transmembrane helix</keyword>
<sequence length="181" mass="19980">MMYKLALLFIMILVFTVWGGVLLVKGPSGNYTAAVINGTLVVDGQSIPLPQKVSWYFNGSYTVYGIYYGNPQCLLSLWPDRPEFYITCTVGTDIAIVVLKDPKAKIICRDKNNILTPTTATQHLEMYRTRSLYVECKSNFSATVSTPSLLIAVMAGATAASMSLFVALSVLLLRRALKEEH</sequence>
<keyword evidence="1" id="KW-0472">Membrane</keyword>
<keyword evidence="3" id="KW-1185">Reference proteome</keyword>
<dbReference type="eggNOG" id="arCOG05600">
    <property type="taxonomic scope" value="Archaea"/>
</dbReference>
<dbReference type="KEGG" id="pis:Pisl_0617"/>
<dbReference type="EMBL" id="CP000504">
    <property type="protein sequence ID" value="ABL87795.1"/>
    <property type="molecule type" value="Genomic_DNA"/>
</dbReference>
<dbReference type="GeneID" id="4616467"/>
<reference evidence="2" key="1">
    <citation type="submission" date="2006-12" db="EMBL/GenBank/DDBJ databases">
        <title>Complete sequence of Pyrobaculum islandicum DSM 4184.</title>
        <authorList>
            <person name="Copeland A."/>
            <person name="Lucas S."/>
            <person name="Lapidus A."/>
            <person name="Barry K."/>
            <person name="Detter J.C."/>
            <person name="Glavina del Rio T."/>
            <person name="Dalin E."/>
            <person name="Tice H."/>
            <person name="Pitluck S."/>
            <person name="Meincke L."/>
            <person name="Brettin T."/>
            <person name="Bruce D."/>
            <person name="Han C."/>
            <person name="Tapia R."/>
            <person name="Gilna P."/>
            <person name="Schmutz J."/>
            <person name="Larimer F."/>
            <person name="Land M."/>
            <person name="Hauser L."/>
            <person name="Kyrpides N."/>
            <person name="Mikhailova N."/>
            <person name="Cozen A.E."/>
            <person name="Fitz-Gibbon S.T."/>
            <person name="House C.H."/>
            <person name="Saltikov C."/>
            <person name="Lowe T."/>
            <person name="Richardson P."/>
        </authorList>
    </citation>
    <scope>NUCLEOTIDE SEQUENCE [LARGE SCALE GENOMIC DNA]</scope>
    <source>
        <strain evidence="2">DSM 4184</strain>
    </source>
</reference>
<organism evidence="2 3">
    <name type="scientific">Pyrobaculum islandicum (strain DSM 4184 / JCM 9189 / GEO3)</name>
    <dbReference type="NCBI Taxonomy" id="384616"/>
    <lineage>
        <taxon>Archaea</taxon>
        <taxon>Thermoproteota</taxon>
        <taxon>Thermoprotei</taxon>
        <taxon>Thermoproteales</taxon>
        <taxon>Thermoproteaceae</taxon>
        <taxon>Pyrobaculum</taxon>
    </lineage>
</organism>
<dbReference type="HOGENOM" id="CLU_1465160_0_0_2"/>
<feature type="transmembrane region" description="Helical" evidence="1">
    <location>
        <begin position="149"/>
        <end position="173"/>
    </location>
</feature>
<dbReference type="AlphaFoldDB" id="A1RS63"/>
<dbReference type="RefSeq" id="WP_011762371.1">
    <property type="nucleotide sequence ID" value="NC_008701.1"/>
</dbReference>
<protein>
    <submittedName>
        <fullName evidence="2">Uncharacterized protein</fullName>
    </submittedName>
</protein>
<dbReference type="Proteomes" id="UP000002595">
    <property type="component" value="Chromosome"/>
</dbReference>
<proteinExistence type="predicted"/>
<evidence type="ECO:0000313" key="3">
    <source>
        <dbReference type="Proteomes" id="UP000002595"/>
    </source>
</evidence>
<name>A1RS63_PYRIL</name>